<gene>
    <name evidence="1" type="ORF">LCGC14_2166290</name>
</gene>
<sequence length="37" mass="4529">LRIVRKYDILNDKFPCRMDVLFGYKTIRPEWACRVRG</sequence>
<evidence type="ECO:0000313" key="1">
    <source>
        <dbReference type="EMBL" id="KKL64310.1"/>
    </source>
</evidence>
<dbReference type="EMBL" id="LAZR01027885">
    <property type="protein sequence ID" value="KKL64310.1"/>
    <property type="molecule type" value="Genomic_DNA"/>
</dbReference>
<accession>A0A0F9G449</accession>
<comment type="caution">
    <text evidence="1">The sequence shown here is derived from an EMBL/GenBank/DDBJ whole genome shotgun (WGS) entry which is preliminary data.</text>
</comment>
<protein>
    <submittedName>
        <fullName evidence="1">Uncharacterized protein</fullName>
    </submittedName>
</protein>
<reference evidence="1" key="1">
    <citation type="journal article" date="2015" name="Nature">
        <title>Complex archaea that bridge the gap between prokaryotes and eukaryotes.</title>
        <authorList>
            <person name="Spang A."/>
            <person name="Saw J.H."/>
            <person name="Jorgensen S.L."/>
            <person name="Zaremba-Niedzwiedzka K."/>
            <person name="Martijn J."/>
            <person name="Lind A.E."/>
            <person name="van Eijk R."/>
            <person name="Schleper C."/>
            <person name="Guy L."/>
            <person name="Ettema T.J."/>
        </authorList>
    </citation>
    <scope>NUCLEOTIDE SEQUENCE</scope>
</reference>
<feature type="non-terminal residue" evidence="1">
    <location>
        <position position="1"/>
    </location>
</feature>
<proteinExistence type="predicted"/>
<name>A0A0F9G449_9ZZZZ</name>
<dbReference type="AlphaFoldDB" id="A0A0F9G449"/>
<organism evidence="1">
    <name type="scientific">marine sediment metagenome</name>
    <dbReference type="NCBI Taxonomy" id="412755"/>
    <lineage>
        <taxon>unclassified sequences</taxon>
        <taxon>metagenomes</taxon>
        <taxon>ecological metagenomes</taxon>
    </lineage>
</organism>